<evidence type="ECO:0000256" key="1">
    <source>
        <dbReference type="SAM" id="MobiDB-lite"/>
    </source>
</evidence>
<proteinExistence type="predicted"/>
<evidence type="ECO:0000313" key="2">
    <source>
        <dbReference type="EMBL" id="QRC96338.1"/>
    </source>
</evidence>
<accession>A0A7U2F093</accession>
<dbReference type="EMBL" id="CP069028">
    <property type="protein sequence ID" value="QRC96338.1"/>
    <property type="molecule type" value="Genomic_DNA"/>
</dbReference>
<feature type="compositionally biased region" description="Low complexity" evidence="1">
    <location>
        <begin position="742"/>
        <end position="751"/>
    </location>
</feature>
<feature type="region of interest" description="Disordered" evidence="1">
    <location>
        <begin position="720"/>
        <end position="751"/>
    </location>
</feature>
<organism evidence="2 3">
    <name type="scientific">Phaeosphaeria nodorum (strain SN15 / ATCC MYA-4574 / FGSC 10173)</name>
    <name type="common">Glume blotch fungus</name>
    <name type="synonym">Parastagonospora nodorum</name>
    <dbReference type="NCBI Taxonomy" id="321614"/>
    <lineage>
        <taxon>Eukaryota</taxon>
        <taxon>Fungi</taxon>
        <taxon>Dikarya</taxon>
        <taxon>Ascomycota</taxon>
        <taxon>Pezizomycotina</taxon>
        <taxon>Dothideomycetes</taxon>
        <taxon>Pleosporomycetidae</taxon>
        <taxon>Pleosporales</taxon>
        <taxon>Pleosporineae</taxon>
        <taxon>Phaeosphaeriaceae</taxon>
        <taxon>Parastagonospora</taxon>
    </lineage>
</organism>
<dbReference type="VEuPathDB" id="FungiDB:JI435_012690"/>
<feature type="region of interest" description="Disordered" evidence="1">
    <location>
        <begin position="1"/>
        <end position="84"/>
    </location>
</feature>
<evidence type="ECO:0000313" key="3">
    <source>
        <dbReference type="Proteomes" id="UP000663193"/>
    </source>
</evidence>
<feature type="compositionally biased region" description="Basic and acidic residues" evidence="1">
    <location>
        <begin position="1"/>
        <end position="20"/>
    </location>
</feature>
<gene>
    <name evidence="2" type="ORF">JI435_012690</name>
</gene>
<name>A0A7U2F093_PHANO</name>
<reference evidence="3" key="1">
    <citation type="journal article" date="2021" name="BMC Genomics">
        <title>Chromosome-level genome assembly and manually-curated proteome of model necrotroph Parastagonospora nodorum Sn15 reveals a genome-wide trove of candidate effector homologs, and redundancy of virulence-related functions within an accessory chromosome.</title>
        <authorList>
            <person name="Bertazzoni S."/>
            <person name="Jones D.A.B."/>
            <person name="Phan H.T."/>
            <person name="Tan K.-C."/>
            <person name="Hane J.K."/>
        </authorList>
    </citation>
    <scope>NUCLEOTIDE SEQUENCE [LARGE SCALE GENOMIC DNA]</scope>
    <source>
        <strain evidence="3">SN15 / ATCC MYA-4574 / FGSC 10173)</strain>
    </source>
</reference>
<protein>
    <submittedName>
        <fullName evidence="2">Uncharacterized protein</fullName>
    </submittedName>
</protein>
<sequence>MGDRHMFSDLHSRGHGHSDLPMDYINRMLNRHSRSTSRPYQRPHSRPPPPPAASPQTSPRRQEKSSAPRQHMRKHHRLKMTSFTGPWTDDVDALKKAVQSMPDQYKSSFSSASNEVLEKVCDPEVLHVWETDSDIDNMLQLTSVIAKLCNLGTRKEKGANASDGAMVIIAEEKSGRNNFARICQLVEHLTCANGKKHLDGTVAAFGTIVVVIGWNNSIRSDNTGKEVDSTVKRINIAIERVFKMSSTKKELIWHHGPVVHFLLTWINKTSSTLRSALSAISITGSLNLTDSVKPSPAGRANTLPDLTCLETYARKLDIPILFLDPASQLLNFPHLASYMYYFAYYINTFLPSSLSRPHLHKAQDSLVTFAFQILGASKAKYGETVVKAVKAHLDPGAAKKWARQCVDARNYEKSKCRAAGAEQGIHRAVQIADSPFSLFSSSSCPSLPAFSRLAVGPAALGSIEFHTAAPVNIDFSQSRMRPANPATCYILLPAHAQDKDKVTHRTQGLMMAVLERVRQEKGNPDLASGEAEMWAAVRKACEWAFNEAKSGMPKGVGEKVKFVREKLGKGTWGCVMNGSKGGDSSGGDGKGISEAARANRDAVRAYGAGGSQFGQVHGFGGQPQQQQMGFGQHGFRGQPQHFAQHQTPQIPFAQPQQGMAAPPNSPGVGHLIPQQGMFAPPQVQGQGYGALPAQNHGHGPVRIINDKYAQVQGVGGGGGGVYIGPPPPIRQASRRGGGRGGYSESMGGNWM</sequence>
<feature type="compositionally biased region" description="Basic residues" evidence="1">
    <location>
        <begin position="29"/>
        <end position="45"/>
    </location>
</feature>
<dbReference type="AlphaFoldDB" id="A0A7U2F093"/>
<feature type="compositionally biased region" description="Basic residues" evidence="1">
    <location>
        <begin position="70"/>
        <end position="79"/>
    </location>
</feature>
<dbReference type="OrthoDB" id="3796651at2759"/>
<dbReference type="Proteomes" id="UP000663193">
    <property type="component" value="Chromosome 6"/>
</dbReference>
<keyword evidence="3" id="KW-1185">Reference proteome</keyword>